<gene>
    <name evidence="1" type="ORF">HDG40_007090</name>
</gene>
<organism evidence="1 2">
    <name type="scientific">Paraburkholderia atlantica</name>
    <dbReference type="NCBI Taxonomy" id="2654982"/>
    <lineage>
        <taxon>Bacteria</taxon>
        <taxon>Pseudomonadati</taxon>
        <taxon>Pseudomonadota</taxon>
        <taxon>Betaproteobacteria</taxon>
        <taxon>Burkholderiales</taxon>
        <taxon>Burkholderiaceae</taxon>
        <taxon>Paraburkholderia</taxon>
    </lineage>
</organism>
<evidence type="ECO:0000313" key="2">
    <source>
        <dbReference type="Proteomes" id="UP000592780"/>
    </source>
</evidence>
<dbReference type="EMBL" id="JACHDD010000016">
    <property type="protein sequence ID" value="MBB5428895.1"/>
    <property type="molecule type" value="Genomic_DNA"/>
</dbReference>
<reference evidence="1 2" key="1">
    <citation type="submission" date="2020-08" db="EMBL/GenBank/DDBJ databases">
        <title>Genomic Encyclopedia of Type Strains, Phase IV (KMG-V): Genome sequencing to study the core and pangenomes of soil and plant-associated prokaryotes.</title>
        <authorList>
            <person name="Whitman W."/>
        </authorList>
    </citation>
    <scope>NUCLEOTIDE SEQUENCE [LARGE SCALE GENOMIC DNA]</scope>
    <source>
        <strain evidence="1 2">JPY158</strain>
    </source>
</reference>
<evidence type="ECO:0000313" key="1">
    <source>
        <dbReference type="EMBL" id="MBB5428895.1"/>
    </source>
</evidence>
<comment type="caution">
    <text evidence="1">The sequence shown here is derived from an EMBL/GenBank/DDBJ whole genome shotgun (WGS) entry which is preliminary data.</text>
</comment>
<dbReference type="Proteomes" id="UP000592780">
    <property type="component" value="Unassembled WGS sequence"/>
</dbReference>
<dbReference type="AlphaFoldDB" id="A0A6I1Q4K5"/>
<keyword evidence="2" id="KW-1185">Reference proteome</keyword>
<dbReference type="OrthoDB" id="8563875at2"/>
<proteinExistence type="predicted"/>
<accession>A0A6I1Q4K5</accession>
<dbReference type="RefSeq" id="WP_026228609.1">
    <property type="nucleotide sequence ID" value="NZ_JACHDD010000016.1"/>
</dbReference>
<protein>
    <submittedName>
        <fullName evidence="1">Uncharacterized protein</fullName>
    </submittedName>
</protein>
<sequence>MALTADQISTIAELMLSEPTLLEAAATWRKSYPDVRVIRISAVELVNEKPLLQFRGRRVYLATSTGVCVSVTTDASEANMLILAEDGVYDGN</sequence>
<name>A0A6I1Q4K5_PARAM</name>